<dbReference type="GO" id="GO:0015648">
    <property type="term" value="F:lipid-linked peptidoglycan transporter activity"/>
    <property type="evidence" value="ECO:0007669"/>
    <property type="project" value="TreeGrafter"/>
</dbReference>
<feature type="transmembrane region" description="Helical" evidence="6">
    <location>
        <begin position="164"/>
        <end position="183"/>
    </location>
</feature>
<accession>A0A9D1YPW1</accession>
<comment type="caution">
    <text evidence="7">The sequence shown here is derived from an EMBL/GenBank/DDBJ whole genome shotgun (WGS) entry which is preliminary data.</text>
</comment>
<evidence type="ECO:0000256" key="1">
    <source>
        <dbReference type="ARBA" id="ARBA00004141"/>
    </source>
</evidence>
<feature type="transmembrane region" description="Helical" evidence="6">
    <location>
        <begin position="364"/>
        <end position="387"/>
    </location>
</feature>
<dbReference type="GO" id="GO:0051301">
    <property type="term" value="P:cell division"/>
    <property type="evidence" value="ECO:0007669"/>
    <property type="project" value="InterPro"/>
</dbReference>
<reference evidence="7" key="1">
    <citation type="journal article" date="2021" name="PeerJ">
        <title>Extensive microbial diversity within the chicken gut microbiome revealed by metagenomics and culture.</title>
        <authorList>
            <person name="Gilroy R."/>
            <person name="Ravi A."/>
            <person name="Getino M."/>
            <person name="Pursley I."/>
            <person name="Horton D.L."/>
            <person name="Alikhan N.F."/>
            <person name="Baker D."/>
            <person name="Gharbi K."/>
            <person name="Hall N."/>
            <person name="Watson M."/>
            <person name="Adriaenssens E.M."/>
            <person name="Foster-Nyarko E."/>
            <person name="Jarju S."/>
            <person name="Secka A."/>
            <person name="Antonio M."/>
            <person name="Oren A."/>
            <person name="Chaudhuri R.R."/>
            <person name="La Ragione R."/>
            <person name="Hildebrand F."/>
            <person name="Pallen M.J."/>
        </authorList>
    </citation>
    <scope>NUCLEOTIDE SEQUENCE</scope>
    <source>
        <strain evidence="7">ChiSxjej3B15-24422</strain>
    </source>
</reference>
<dbReference type="AlphaFoldDB" id="A0A9D1YPW1"/>
<evidence type="ECO:0000256" key="5">
    <source>
        <dbReference type="ARBA" id="ARBA00023136"/>
    </source>
</evidence>
<dbReference type="GO" id="GO:0008360">
    <property type="term" value="P:regulation of cell shape"/>
    <property type="evidence" value="ECO:0007669"/>
    <property type="project" value="UniProtKB-KW"/>
</dbReference>
<reference evidence="7" key="2">
    <citation type="submission" date="2021-04" db="EMBL/GenBank/DDBJ databases">
        <authorList>
            <person name="Gilroy R."/>
        </authorList>
    </citation>
    <scope>NUCLEOTIDE SEQUENCE</scope>
    <source>
        <strain evidence="7">ChiSxjej3B15-24422</strain>
    </source>
</reference>
<dbReference type="GO" id="GO:0032153">
    <property type="term" value="C:cell division site"/>
    <property type="evidence" value="ECO:0007669"/>
    <property type="project" value="TreeGrafter"/>
</dbReference>
<gene>
    <name evidence="7" type="ORF">H9831_07595</name>
</gene>
<feature type="transmembrane region" description="Helical" evidence="6">
    <location>
        <begin position="393"/>
        <end position="418"/>
    </location>
</feature>
<dbReference type="Proteomes" id="UP000824007">
    <property type="component" value="Unassembled WGS sequence"/>
</dbReference>
<evidence type="ECO:0000256" key="2">
    <source>
        <dbReference type="ARBA" id="ARBA00022692"/>
    </source>
</evidence>
<dbReference type="InterPro" id="IPR047928">
    <property type="entry name" value="Perm_prefix_1"/>
</dbReference>
<dbReference type="NCBIfam" id="NF038403">
    <property type="entry name" value="perm_prefix_1"/>
    <property type="match status" value="1"/>
</dbReference>
<evidence type="ECO:0000256" key="4">
    <source>
        <dbReference type="ARBA" id="ARBA00022989"/>
    </source>
</evidence>
<feature type="transmembrane region" description="Helical" evidence="6">
    <location>
        <begin position="215"/>
        <end position="235"/>
    </location>
</feature>
<feature type="transmembrane region" description="Helical" evidence="6">
    <location>
        <begin position="139"/>
        <end position="158"/>
    </location>
</feature>
<protein>
    <submittedName>
        <fullName evidence="7">FtsW/RodA/SpoVE family cell cycle protein</fullName>
    </submittedName>
</protein>
<dbReference type="GO" id="GO:0005886">
    <property type="term" value="C:plasma membrane"/>
    <property type="evidence" value="ECO:0007669"/>
    <property type="project" value="TreeGrafter"/>
</dbReference>
<evidence type="ECO:0000313" key="8">
    <source>
        <dbReference type="Proteomes" id="UP000824007"/>
    </source>
</evidence>
<keyword evidence="2 6" id="KW-0812">Transmembrane</keyword>
<keyword evidence="3" id="KW-0133">Cell shape</keyword>
<organism evidence="7 8">
    <name type="scientific">Candidatus Eisenbergiella pullistercoris</name>
    <dbReference type="NCBI Taxonomy" id="2838555"/>
    <lineage>
        <taxon>Bacteria</taxon>
        <taxon>Bacillati</taxon>
        <taxon>Bacillota</taxon>
        <taxon>Clostridia</taxon>
        <taxon>Lachnospirales</taxon>
        <taxon>Lachnospiraceae</taxon>
        <taxon>Eisenbergiella</taxon>
    </lineage>
</organism>
<feature type="transmembrane region" description="Helical" evidence="6">
    <location>
        <begin position="107"/>
        <end position="127"/>
    </location>
</feature>
<feature type="transmembrane region" description="Helical" evidence="6">
    <location>
        <begin position="190"/>
        <end position="209"/>
    </location>
</feature>
<evidence type="ECO:0000256" key="3">
    <source>
        <dbReference type="ARBA" id="ARBA00022960"/>
    </source>
</evidence>
<dbReference type="PANTHER" id="PTHR30474">
    <property type="entry name" value="CELL CYCLE PROTEIN"/>
    <property type="match status" value="1"/>
</dbReference>
<dbReference type="EMBL" id="DXDD01000095">
    <property type="protein sequence ID" value="HIY60522.1"/>
    <property type="molecule type" value="Genomic_DNA"/>
</dbReference>
<sequence length="443" mass="48513">MKRKEEFIQLLADQIRCKRAREDVIREMEAHISDQAEAYEAEGMEPEEALAEAVEQMGDPVAVGVELDRIHRPRMDWKMTAMAVLLSLGGLAVQCATGNLAVGSVSFGRQCLFMGIGFCLMLGICFLDYSLIGKYAKPLFILYAAGVFFYMTQFSYTVNGMHRGAILPMYLFVPLYGGILYQYRKTGYAGLIKSVGFLLLPAGLAWSGIPSLSTAIQLFLICGGMLLLAAAKGWFSVKRKQTVLALIFVGVILPLAGAAAGFAFWLADFQKMRILAFLNREAYADGAGYYYQQVADVLRRVAWIGGAENAREIAARTAGGEVSLFLLVAFYGSLAGFLAVFAIAAMVIHAFLVSMKQRNQLGLMIGMGCTLVLGVQTVIGTAVNFGWLPLTTVTIPFLTAGGTASIVYSILIGLLLSVSRNRDVLSDRLYRPRWRLRMERTKG</sequence>
<dbReference type="InterPro" id="IPR001182">
    <property type="entry name" value="FtsW/RodA"/>
</dbReference>
<feature type="transmembrane region" description="Helical" evidence="6">
    <location>
        <begin position="79"/>
        <end position="101"/>
    </location>
</feature>
<feature type="transmembrane region" description="Helical" evidence="6">
    <location>
        <begin position="324"/>
        <end position="352"/>
    </location>
</feature>
<evidence type="ECO:0000256" key="6">
    <source>
        <dbReference type="SAM" id="Phobius"/>
    </source>
</evidence>
<comment type="subcellular location">
    <subcellularLocation>
        <location evidence="1">Membrane</location>
        <topology evidence="1">Multi-pass membrane protein</topology>
    </subcellularLocation>
</comment>
<name>A0A9D1YPW1_9FIRM</name>
<evidence type="ECO:0000313" key="7">
    <source>
        <dbReference type="EMBL" id="HIY60522.1"/>
    </source>
</evidence>
<dbReference type="Pfam" id="PF01098">
    <property type="entry name" value="FTSW_RODA_SPOVE"/>
    <property type="match status" value="1"/>
</dbReference>
<feature type="transmembrane region" description="Helical" evidence="6">
    <location>
        <begin position="242"/>
        <end position="267"/>
    </location>
</feature>
<keyword evidence="5 6" id="KW-0472">Membrane</keyword>
<proteinExistence type="predicted"/>
<keyword evidence="4 6" id="KW-1133">Transmembrane helix</keyword>